<feature type="compositionally biased region" description="Basic and acidic residues" evidence="1">
    <location>
        <begin position="573"/>
        <end position="584"/>
    </location>
</feature>
<reference evidence="2 3" key="1">
    <citation type="journal article" date="2024" name="IMA Fungus">
        <title>IMA Genome - F19 : A genome assembly and annotation guide to empower mycologists, including annotated draft genome sequences of Ceratocystis pirilliformis, Diaporthe australafricana, Fusarium ophioides, Paecilomyces lecythidis, and Sporothrix stenoceras.</title>
        <authorList>
            <person name="Aylward J."/>
            <person name="Wilson A.M."/>
            <person name="Visagie C.M."/>
            <person name="Spraker J."/>
            <person name="Barnes I."/>
            <person name="Buitendag C."/>
            <person name="Ceriani C."/>
            <person name="Del Mar Angel L."/>
            <person name="du Plessis D."/>
            <person name="Fuchs T."/>
            <person name="Gasser K."/>
            <person name="Kramer D."/>
            <person name="Li W."/>
            <person name="Munsamy K."/>
            <person name="Piso A."/>
            <person name="Price J.L."/>
            <person name="Sonnekus B."/>
            <person name="Thomas C."/>
            <person name="van der Nest A."/>
            <person name="van Dijk A."/>
            <person name="van Heerden A."/>
            <person name="van Vuuren N."/>
            <person name="Yilmaz N."/>
            <person name="Duong T.A."/>
            <person name="van der Merwe N.A."/>
            <person name="Wingfield M.J."/>
            <person name="Wingfield B.D."/>
        </authorList>
    </citation>
    <scope>NUCLEOTIDE SEQUENCE [LARGE SCALE GENOMIC DNA]</scope>
    <source>
        <strain evidence="2 3">CMW 18167</strain>
    </source>
</reference>
<evidence type="ECO:0000313" key="3">
    <source>
        <dbReference type="Proteomes" id="UP001583193"/>
    </source>
</evidence>
<feature type="region of interest" description="Disordered" evidence="1">
    <location>
        <begin position="96"/>
        <end position="122"/>
    </location>
</feature>
<proteinExistence type="predicted"/>
<feature type="compositionally biased region" description="Low complexity" evidence="1">
    <location>
        <begin position="433"/>
        <end position="446"/>
    </location>
</feature>
<evidence type="ECO:0000313" key="2">
    <source>
        <dbReference type="EMBL" id="KAL1864939.1"/>
    </source>
</evidence>
<feature type="region of interest" description="Disordered" evidence="1">
    <location>
        <begin position="364"/>
        <end position="446"/>
    </location>
</feature>
<dbReference type="EMBL" id="JAVDPF010000067">
    <property type="protein sequence ID" value="KAL1864939.1"/>
    <property type="molecule type" value="Genomic_DNA"/>
</dbReference>
<evidence type="ECO:0000256" key="1">
    <source>
        <dbReference type="SAM" id="MobiDB-lite"/>
    </source>
</evidence>
<feature type="region of interest" description="Disordered" evidence="1">
    <location>
        <begin position="134"/>
        <end position="305"/>
    </location>
</feature>
<accession>A0ABR3WMS5</accession>
<protein>
    <recommendedName>
        <fullName evidence="4">Oxidoreductase-like protein</fullName>
    </recommendedName>
</protein>
<sequence>MANAPVQFQGPVEARSLAAITALAANPPAYPRNPTQEPLEPLVLYIVRVPGSRDVFLTPLKPPTRSSVSAEAINSSLYYLHVSSPEDEQVLQNLEQEQGSKAQQDPAENNGDQGNAHNPAQPEEFTKLNNVKRKPVRGASSQSPPPPVPPPHREQVSTAPEEEPGPPLPPQPQETSTLDAGMGGTEPFPQMFDESRGSGFPTRTDSVHTIPRRPLPSLPGNDGSPSPITNRDTPKRWSAQPGHLQERNPTACRENYENSLGGRFSLDASRPVLQNRPSQRRKAFPSKWPRLSPPRGSYDTTEERPAPGFHITLIRRDPTHGLQWNVGTISNSVEDNSTIDIEITTPGYGRFAGHNEPLSLEALGFNIPSGNRERGSSMSSMRPSTSHGTEDRNSTSQGPNASKNFHRKLYVSTPPANRSRHNRDNSGGSVEFSNNGSGSPPKPSGLSKLKSGYYTFTSPWNGTCTFSTSINGRSLKCKHMIPGPAAAETPATTVAEIRFNIPLTHPHYHLQPNQQSPFSLSQLAALSQREGKRGSLALLLNPNTYRPHSRSLGSDTLPKFPRARSQSGSSTDADEKHSPNTPDRDVDDEDRFDLSLARERAGGGLDGKDAKLGKLVIEDEGLKMLDLLIAACMGVWWRAYYHA</sequence>
<feature type="compositionally biased region" description="Polar residues" evidence="1">
    <location>
        <begin position="96"/>
        <end position="118"/>
    </location>
</feature>
<evidence type="ECO:0008006" key="4">
    <source>
        <dbReference type="Google" id="ProtNLM"/>
    </source>
</evidence>
<feature type="compositionally biased region" description="Low complexity" evidence="1">
    <location>
        <begin position="376"/>
        <end position="387"/>
    </location>
</feature>
<dbReference type="Proteomes" id="UP001583193">
    <property type="component" value="Unassembled WGS sequence"/>
</dbReference>
<feature type="region of interest" description="Disordered" evidence="1">
    <location>
        <begin position="547"/>
        <end position="590"/>
    </location>
</feature>
<keyword evidence="3" id="KW-1185">Reference proteome</keyword>
<name>A0ABR3WMS5_9EURO</name>
<feature type="compositionally biased region" description="Polar residues" evidence="1">
    <location>
        <begin position="394"/>
        <end position="403"/>
    </location>
</feature>
<comment type="caution">
    <text evidence="2">The sequence shown here is derived from an EMBL/GenBank/DDBJ whole genome shotgun (WGS) entry which is preliminary data.</text>
</comment>
<organism evidence="2 3">
    <name type="scientific">Paecilomyces lecythidis</name>
    <dbReference type="NCBI Taxonomy" id="3004212"/>
    <lineage>
        <taxon>Eukaryota</taxon>
        <taxon>Fungi</taxon>
        <taxon>Dikarya</taxon>
        <taxon>Ascomycota</taxon>
        <taxon>Pezizomycotina</taxon>
        <taxon>Eurotiomycetes</taxon>
        <taxon>Eurotiomycetidae</taxon>
        <taxon>Eurotiales</taxon>
        <taxon>Thermoascaceae</taxon>
        <taxon>Paecilomyces</taxon>
    </lineage>
</organism>
<gene>
    <name evidence="2" type="ORF">Plec18167_009612</name>
</gene>